<evidence type="ECO:0000259" key="3">
    <source>
        <dbReference type="Pfam" id="PF18705"/>
    </source>
</evidence>
<dbReference type="AlphaFoldDB" id="A0A1T4Y8L0"/>
<dbReference type="InterPro" id="IPR025436">
    <property type="entry name" value="DUF4179"/>
</dbReference>
<feature type="domain" description="DUF5643" evidence="3">
    <location>
        <begin position="214"/>
        <end position="331"/>
    </location>
</feature>
<feature type="domain" description="DUF4179" evidence="2">
    <location>
        <begin position="41"/>
        <end position="129"/>
    </location>
</feature>
<gene>
    <name evidence="4" type="ORF">SAMN04244570_1997</name>
</gene>
<feature type="transmembrane region" description="Helical" evidence="1">
    <location>
        <begin position="44"/>
        <end position="64"/>
    </location>
</feature>
<name>A0A1T4Y8L0_9BACL</name>
<dbReference type="Gene3D" id="2.60.40.1630">
    <property type="entry name" value="bacillus anthracis domain"/>
    <property type="match status" value="1"/>
</dbReference>
<dbReference type="RefSeq" id="WP_078817517.1">
    <property type="nucleotide sequence ID" value="NZ_FUYJ01000003.1"/>
</dbReference>
<proteinExistence type="predicted"/>
<dbReference type="InterPro" id="IPR040680">
    <property type="entry name" value="DUF5643"/>
</dbReference>
<accession>A0A1T4Y8L0</accession>
<keyword evidence="1" id="KW-0812">Transmembrane</keyword>
<reference evidence="5" key="1">
    <citation type="submission" date="2017-02" db="EMBL/GenBank/DDBJ databases">
        <authorList>
            <person name="Varghese N."/>
            <person name="Submissions S."/>
        </authorList>
    </citation>
    <scope>NUCLEOTIDE SEQUENCE [LARGE SCALE GENOMIC DNA]</scope>
    <source>
        <strain evidence="5">DSM 23966</strain>
    </source>
</reference>
<evidence type="ECO:0000259" key="2">
    <source>
        <dbReference type="Pfam" id="PF13786"/>
    </source>
</evidence>
<dbReference type="Proteomes" id="UP000190042">
    <property type="component" value="Unassembled WGS sequence"/>
</dbReference>
<evidence type="ECO:0000313" key="5">
    <source>
        <dbReference type="Proteomes" id="UP000190042"/>
    </source>
</evidence>
<evidence type="ECO:0000256" key="1">
    <source>
        <dbReference type="SAM" id="Phobius"/>
    </source>
</evidence>
<sequence length="442" mass="48677">MNKQLHDIKKAIDKIEVPHDKLNQAIHAGVKQAKTNGKTTRRKFYPMLAAVAATTFLTISSAFVSPTMAKVLSSVPVLDSVFEVAGDMGLVIASKRGLSEGIGQTVTDQGIGLTIQDVYYDGTRLSVGYVQEFTGERGRLGELQLKVNGKEINFGDGRTGKPLSDTQYAGVIDIAPVGELPDSFDLQIGLNEIGDVQGAWNFKIPVSKAKEDARTIESNQTVTYQDQTISINNVKIGAAGIKLSLTLTSPDEMSLQMIDDHLLQFNLLNDKGDALTMLDSRGTGLVENGKHVMNMEVRYEPLQEDSETLTVSPFLVPVDTGAPEKVENVLQPDQLPMSIDQGDMGSIIIKDIQYEKNQTLLTFETASDFPYDGHFQYNTLWLEDAKGNNLANNTQGYPERIQSNTYVQEFQKVKPNEPLTLVTFEMPYLKVLKDLEVAIPLD</sequence>
<protein>
    <recommendedName>
        <fullName evidence="6">DUF4179 domain-containing protein</fullName>
    </recommendedName>
</protein>
<evidence type="ECO:0000313" key="4">
    <source>
        <dbReference type="EMBL" id="SKA98076.1"/>
    </source>
</evidence>
<keyword evidence="5" id="KW-1185">Reference proteome</keyword>
<evidence type="ECO:0008006" key="6">
    <source>
        <dbReference type="Google" id="ProtNLM"/>
    </source>
</evidence>
<organism evidence="4 5">
    <name type="scientific">Sporosarcina newyorkensis</name>
    <dbReference type="NCBI Taxonomy" id="759851"/>
    <lineage>
        <taxon>Bacteria</taxon>
        <taxon>Bacillati</taxon>
        <taxon>Bacillota</taxon>
        <taxon>Bacilli</taxon>
        <taxon>Bacillales</taxon>
        <taxon>Caryophanaceae</taxon>
        <taxon>Sporosarcina</taxon>
    </lineage>
</organism>
<dbReference type="Pfam" id="PF18705">
    <property type="entry name" value="DUF5643"/>
    <property type="match status" value="1"/>
</dbReference>
<dbReference type="Pfam" id="PF13786">
    <property type="entry name" value="DUF4179"/>
    <property type="match status" value="1"/>
</dbReference>
<keyword evidence="1" id="KW-0472">Membrane</keyword>
<keyword evidence="1" id="KW-1133">Transmembrane helix</keyword>
<dbReference type="EMBL" id="FUYJ01000003">
    <property type="protein sequence ID" value="SKA98076.1"/>
    <property type="molecule type" value="Genomic_DNA"/>
</dbReference>